<dbReference type="GO" id="GO:0000785">
    <property type="term" value="C:chromatin"/>
    <property type="evidence" value="ECO:0007669"/>
    <property type="project" value="TreeGrafter"/>
</dbReference>
<evidence type="ECO:0000313" key="10">
    <source>
        <dbReference type="EMBL" id="CAI4035516.1"/>
    </source>
</evidence>
<feature type="region of interest" description="Disordered" evidence="8">
    <location>
        <begin position="103"/>
        <end position="128"/>
    </location>
</feature>
<evidence type="ECO:0000256" key="4">
    <source>
        <dbReference type="ARBA" id="ARBA00022771"/>
    </source>
</evidence>
<dbReference type="GO" id="GO:0000981">
    <property type="term" value="F:DNA-binding transcription factor activity, RNA polymerase II-specific"/>
    <property type="evidence" value="ECO:0007669"/>
    <property type="project" value="InterPro"/>
</dbReference>
<sequence length="703" mass="78315">MTIEHDFNSEDILFPIESMSSMQRTENNASNNINSDIIPYSLDIKNSVFDGTDISNIQNQEAPLTFGLPPLSFDSPLPIADTIPSTTDNSLHLKAKSNKYCSTRTHKDDNEDSNTDNTDISGTNQYTTLTSSYPMNDILYNMNNPMQSPSPSSVPQNQVTNLPMNTISNDISLSPQTSNGNETLICPRAQQKTTNDDHLSFANAPNPNSFIDTNPNNLNERLRNQLNSNTNSYSNSISNSNSNSAGNLNSSYFNSLNIDSMLDDYVSSDLLLNDDDDDTNLSRRRFSDVITNQFPSITNSRNSISHSLDLWNHPKINSNNRNTNLNITSNSNSSSNASPNTTTMNTNTNLNITGNPNNNEATIDNELTQILNEYNMNFNDSMGAATSLKNNPACQNSFDANSMTKINPSQQLQQQLNRFQHKQPTSSHNNSSTSMKSSNSDLYSRRQRASLPIIDDSLSYDLVNRQNEDAKKDMLPNENSTSSQQFIKPSMILSDNASVIAKVVTTGMTSDMSFLTEEGEQNSNTTPNFDLSMSQMNMAPLSPASSSSTSLTTNNFYHHFPQQNHHTMNSKIGSSLRRRKSAVPLMGTVSLTNQQNNISSTSVNSNGNGAGVTKERRPSYRRKSMTPSRRSSVVMESTKELEEKPFHCHICPKSFKRSEHLKRHVRSVHSNERPFACHICEKKFSRSDNLSQHIKTHKKHGDI</sequence>
<dbReference type="SUPFAM" id="SSF57667">
    <property type="entry name" value="beta-beta-alpha zinc fingers"/>
    <property type="match status" value="1"/>
</dbReference>
<feature type="compositionally biased region" description="Low complexity" evidence="8">
    <location>
        <begin position="426"/>
        <end position="440"/>
    </location>
</feature>
<protein>
    <recommendedName>
        <fullName evidence="9">C2H2-type domain-containing protein</fullName>
    </recommendedName>
</protein>
<keyword evidence="5" id="KW-0862">Zinc</keyword>
<dbReference type="FunFam" id="3.30.160.60:FF:000624">
    <property type="entry name" value="zinc finger protein 697"/>
    <property type="match status" value="1"/>
</dbReference>
<dbReference type="PANTHER" id="PTHR40626">
    <property type="entry name" value="MIP31509P"/>
    <property type="match status" value="1"/>
</dbReference>
<feature type="region of interest" description="Disordered" evidence="8">
    <location>
        <begin position="597"/>
        <end position="633"/>
    </location>
</feature>
<reference evidence="10" key="1">
    <citation type="submission" date="2022-10" db="EMBL/GenBank/DDBJ databases">
        <authorList>
            <person name="Byrne P K."/>
        </authorList>
    </citation>
    <scope>NUCLEOTIDE SEQUENCE</scope>
    <source>
        <strain evidence="10">IFO1815</strain>
    </source>
</reference>
<evidence type="ECO:0000256" key="1">
    <source>
        <dbReference type="ARBA" id="ARBA00004123"/>
    </source>
</evidence>
<dbReference type="InterPro" id="IPR036236">
    <property type="entry name" value="Znf_C2H2_sf"/>
</dbReference>
<evidence type="ECO:0000256" key="5">
    <source>
        <dbReference type="ARBA" id="ARBA00022833"/>
    </source>
</evidence>
<dbReference type="Pfam" id="PF00096">
    <property type="entry name" value="zf-C2H2"/>
    <property type="match status" value="2"/>
</dbReference>
<feature type="domain" description="C2H2-type" evidence="9">
    <location>
        <begin position="646"/>
        <end position="674"/>
    </location>
</feature>
<dbReference type="Gene3D" id="3.30.160.60">
    <property type="entry name" value="Classic Zinc Finger"/>
    <property type="match status" value="2"/>
</dbReference>
<evidence type="ECO:0000256" key="3">
    <source>
        <dbReference type="ARBA" id="ARBA00022737"/>
    </source>
</evidence>
<dbReference type="InterPro" id="IPR013087">
    <property type="entry name" value="Znf_C2H2_type"/>
</dbReference>
<feature type="compositionally biased region" description="Polar residues" evidence="8">
    <location>
        <begin position="203"/>
        <end position="213"/>
    </location>
</feature>
<keyword evidence="2" id="KW-0479">Metal-binding</keyword>
<keyword evidence="3" id="KW-0677">Repeat</keyword>
<feature type="compositionally biased region" description="Polar residues" evidence="8">
    <location>
        <begin position="597"/>
        <end position="607"/>
    </location>
</feature>
<dbReference type="RefSeq" id="XP_056078636.1">
    <property type="nucleotide sequence ID" value="XM_056224749.1"/>
</dbReference>
<evidence type="ECO:0000256" key="2">
    <source>
        <dbReference type="ARBA" id="ARBA00022723"/>
    </source>
</evidence>
<proteinExistence type="predicted"/>
<keyword evidence="6" id="KW-0539">Nucleus</keyword>
<comment type="subcellular location">
    <subcellularLocation>
        <location evidence="1">Nucleus</location>
    </subcellularLocation>
</comment>
<organism evidence="10 11">
    <name type="scientific">Saccharomyces mikatae IFO 1815</name>
    <dbReference type="NCBI Taxonomy" id="226126"/>
    <lineage>
        <taxon>Eukaryota</taxon>
        <taxon>Fungi</taxon>
        <taxon>Dikarya</taxon>
        <taxon>Ascomycota</taxon>
        <taxon>Saccharomycotina</taxon>
        <taxon>Saccharomycetes</taxon>
        <taxon>Saccharomycetales</taxon>
        <taxon>Saccharomycetaceae</taxon>
        <taxon>Saccharomyces</taxon>
    </lineage>
</organism>
<evidence type="ECO:0000259" key="9">
    <source>
        <dbReference type="PROSITE" id="PS50157"/>
    </source>
</evidence>
<keyword evidence="4 7" id="KW-0863">Zinc-finger</keyword>
<dbReference type="AlphaFoldDB" id="A0AA35IRD8"/>
<evidence type="ECO:0000256" key="7">
    <source>
        <dbReference type="PROSITE-ProRule" id="PRU00042"/>
    </source>
</evidence>
<evidence type="ECO:0000256" key="8">
    <source>
        <dbReference type="SAM" id="MobiDB-lite"/>
    </source>
</evidence>
<dbReference type="Proteomes" id="UP001161438">
    <property type="component" value="Chromosome 13"/>
</dbReference>
<accession>A0AA35IRD8</accession>
<dbReference type="PANTHER" id="PTHR40626:SF11">
    <property type="entry name" value="ZINC FINGER PROTEIN YPR022C"/>
    <property type="match status" value="1"/>
</dbReference>
<dbReference type="EMBL" id="OX365769">
    <property type="protein sequence ID" value="CAI4035516.1"/>
    <property type="molecule type" value="Genomic_DNA"/>
</dbReference>
<gene>
    <name evidence="10" type="primary">SMKI13G1650</name>
    <name evidence="10" type="ORF">SMKI_13G1650</name>
</gene>
<dbReference type="FunFam" id="3.30.160.60:FF:001845">
    <property type="entry name" value="Transcription factor Msn2p"/>
    <property type="match status" value="1"/>
</dbReference>
<feature type="domain" description="C2H2-type" evidence="9">
    <location>
        <begin position="675"/>
        <end position="702"/>
    </location>
</feature>
<feature type="region of interest" description="Disordered" evidence="8">
    <location>
        <begin position="415"/>
        <end position="444"/>
    </location>
</feature>
<dbReference type="GO" id="GO:0008270">
    <property type="term" value="F:zinc ion binding"/>
    <property type="evidence" value="ECO:0007669"/>
    <property type="project" value="UniProtKB-KW"/>
</dbReference>
<name>A0AA35IRD8_SACMI</name>
<evidence type="ECO:0000256" key="6">
    <source>
        <dbReference type="ARBA" id="ARBA00023242"/>
    </source>
</evidence>
<feature type="region of interest" description="Disordered" evidence="8">
    <location>
        <begin position="197"/>
        <end position="221"/>
    </location>
</feature>
<dbReference type="SMART" id="SM00355">
    <property type="entry name" value="ZnF_C2H2"/>
    <property type="match status" value="2"/>
</dbReference>
<dbReference type="GO" id="GO:0000978">
    <property type="term" value="F:RNA polymerase II cis-regulatory region sequence-specific DNA binding"/>
    <property type="evidence" value="ECO:0007669"/>
    <property type="project" value="InterPro"/>
</dbReference>
<dbReference type="GO" id="GO:0005634">
    <property type="term" value="C:nucleus"/>
    <property type="evidence" value="ECO:0007669"/>
    <property type="project" value="UniProtKB-SubCell"/>
</dbReference>
<dbReference type="InterPro" id="IPR051059">
    <property type="entry name" value="VerF-like"/>
</dbReference>
<dbReference type="GeneID" id="80920390"/>
<dbReference type="PROSITE" id="PS50157">
    <property type="entry name" value="ZINC_FINGER_C2H2_2"/>
    <property type="match status" value="2"/>
</dbReference>
<keyword evidence="11" id="KW-1185">Reference proteome</keyword>
<evidence type="ECO:0000313" key="11">
    <source>
        <dbReference type="Proteomes" id="UP001161438"/>
    </source>
</evidence>
<dbReference type="PROSITE" id="PS00028">
    <property type="entry name" value="ZINC_FINGER_C2H2_1"/>
    <property type="match status" value="2"/>
</dbReference>